<protein>
    <submittedName>
        <fullName evidence="2">Uncharacterized protein</fullName>
    </submittedName>
</protein>
<feature type="compositionally biased region" description="Polar residues" evidence="1">
    <location>
        <begin position="37"/>
        <end position="46"/>
    </location>
</feature>
<sequence>MKEAAQARAESVNPAMVETTQSRAPTPPPASAVHAPTPNSRPSLASQLAIPPVTPPYPTILQTFQKPSASYVTRKLWKYSKY</sequence>
<reference evidence="2" key="1">
    <citation type="submission" date="2020-08" db="EMBL/GenBank/DDBJ databases">
        <title>Multicomponent nature underlies the extraordinary mechanical properties of spider dragline silk.</title>
        <authorList>
            <person name="Kono N."/>
            <person name="Nakamura H."/>
            <person name="Mori M."/>
            <person name="Yoshida Y."/>
            <person name="Ohtoshi R."/>
            <person name="Malay A.D."/>
            <person name="Moran D.A.P."/>
            <person name="Tomita M."/>
            <person name="Numata K."/>
            <person name="Arakawa K."/>
        </authorList>
    </citation>
    <scope>NUCLEOTIDE SEQUENCE</scope>
</reference>
<organism evidence="2 3">
    <name type="scientific">Trichonephila clavipes</name>
    <name type="common">Golden silk orbweaver</name>
    <name type="synonym">Nephila clavipes</name>
    <dbReference type="NCBI Taxonomy" id="2585209"/>
    <lineage>
        <taxon>Eukaryota</taxon>
        <taxon>Metazoa</taxon>
        <taxon>Ecdysozoa</taxon>
        <taxon>Arthropoda</taxon>
        <taxon>Chelicerata</taxon>
        <taxon>Arachnida</taxon>
        <taxon>Araneae</taxon>
        <taxon>Araneomorphae</taxon>
        <taxon>Entelegynae</taxon>
        <taxon>Araneoidea</taxon>
        <taxon>Nephilidae</taxon>
        <taxon>Trichonephila</taxon>
    </lineage>
</organism>
<dbReference type="Proteomes" id="UP000887159">
    <property type="component" value="Unassembled WGS sequence"/>
</dbReference>
<comment type="caution">
    <text evidence="2">The sequence shown here is derived from an EMBL/GenBank/DDBJ whole genome shotgun (WGS) entry which is preliminary data.</text>
</comment>
<dbReference type="EMBL" id="BMAU01021399">
    <property type="protein sequence ID" value="GFY31553.1"/>
    <property type="molecule type" value="Genomic_DNA"/>
</dbReference>
<accession>A0A8X6WAS2</accession>
<feature type="region of interest" description="Disordered" evidence="1">
    <location>
        <begin position="1"/>
        <end position="52"/>
    </location>
</feature>
<evidence type="ECO:0000313" key="2">
    <source>
        <dbReference type="EMBL" id="GFY31553.1"/>
    </source>
</evidence>
<proteinExistence type="predicted"/>
<name>A0A8X6WAS2_TRICX</name>
<evidence type="ECO:0000256" key="1">
    <source>
        <dbReference type="SAM" id="MobiDB-lite"/>
    </source>
</evidence>
<dbReference type="AlphaFoldDB" id="A0A8X6WAS2"/>
<keyword evidence="3" id="KW-1185">Reference proteome</keyword>
<gene>
    <name evidence="2" type="ORF">TNCV_4693971</name>
</gene>
<evidence type="ECO:0000313" key="3">
    <source>
        <dbReference type="Proteomes" id="UP000887159"/>
    </source>
</evidence>